<gene>
    <name evidence="2" type="ORF">VSU01S_35450</name>
</gene>
<dbReference type="Proteomes" id="UP000321113">
    <property type="component" value="Unassembled WGS sequence"/>
</dbReference>
<feature type="chain" id="PRO_5022242391" evidence="1">
    <location>
        <begin position="27"/>
        <end position="109"/>
    </location>
</feature>
<dbReference type="OrthoDB" id="5905744at2"/>
<accession>A0A511QVA1</accession>
<organism evidence="2 3">
    <name type="scientific">Vibrio superstes NBRC 103154</name>
    <dbReference type="NCBI Taxonomy" id="1219062"/>
    <lineage>
        <taxon>Bacteria</taxon>
        <taxon>Pseudomonadati</taxon>
        <taxon>Pseudomonadota</taxon>
        <taxon>Gammaproteobacteria</taxon>
        <taxon>Vibrionales</taxon>
        <taxon>Vibrionaceae</taxon>
        <taxon>Vibrio</taxon>
    </lineage>
</organism>
<proteinExistence type="predicted"/>
<name>A0A511QVA1_9VIBR</name>
<feature type="signal peptide" evidence="1">
    <location>
        <begin position="1"/>
        <end position="26"/>
    </location>
</feature>
<reference evidence="2 3" key="1">
    <citation type="submission" date="2019-07" db="EMBL/GenBank/DDBJ databases">
        <title>Whole genome shotgun sequence of Vibrio superstes NBRC 103154.</title>
        <authorList>
            <person name="Hosoyama A."/>
            <person name="Uohara A."/>
            <person name="Ohji S."/>
            <person name="Ichikawa N."/>
        </authorList>
    </citation>
    <scope>NUCLEOTIDE SEQUENCE [LARGE SCALE GENOMIC DNA]</scope>
    <source>
        <strain evidence="2 3">NBRC 103154</strain>
    </source>
</reference>
<keyword evidence="1" id="KW-0732">Signal</keyword>
<comment type="caution">
    <text evidence="2">The sequence shown here is derived from an EMBL/GenBank/DDBJ whole genome shotgun (WGS) entry which is preliminary data.</text>
</comment>
<keyword evidence="3" id="KW-1185">Reference proteome</keyword>
<evidence type="ECO:0000313" key="2">
    <source>
        <dbReference type="EMBL" id="GEM81300.1"/>
    </source>
</evidence>
<dbReference type="EMBL" id="BJXK01000020">
    <property type="protein sequence ID" value="GEM81300.1"/>
    <property type="molecule type" value="Genomic_DNA"/>
</dbReference>
<protein>
    <submittedName>
        <fullName evidence="2">Uncharacterized protein</fullName>
    </submittedName>
</protein>
<evidence type="ECO:0000313" key="3">
    <source>
        <dbReference type="Proteomes" id="UP000321113"/>
    </source>
</evidence>
<dbReference type="RefSeq" id="WP_119010097.1">
    <property type="nucleotide sequence ID" value="NZ_BJXK01000020.1"/>
</dbReference>
<dbReference type="AlphaFoldDB" id="A0A511QVA1"/>
<sequence>MNHKHIVKTIQLGLITSALMAGAAVANPNNAAESTDEVRAEVHMATMTSDQQATINAVEHNQALVQLEATGDVDQYVETNGQQQDKAPTTLKCDNIAVPQAVKDNIHCQ</sequence>
<evidence type="ECO:0000256" key="1">
    <source>
        <dbReference type="SAM" id="SignalP"/>
    </source>
</evidence>